<evidence type="ECO:0000313" key="3">
    <source>
        <dbReference type="EMBL" id="MCP9290105.1"/>
    </source>
</evidence>
<dbReference type="RefSeq" id="WP_255131872.1">
    <property type="nucleotide sequence ID" value="NZ_JANDBC010000001.1"/>
</dbReference>
<dbReference type="InterPro" id="IPR025631">
    <property type="entry name" value="Porin_10"/>
</dbReference>
<dbReference type="EMBL" id="JANDBC010000001">
    <property type="protein sequence ID" value="MCP9290105.1"/>
    <property type="molecule type" value="Genomic_DNA"/>
</dbReference>
<dbReference type="AlphaFoldDB" id="A0A9X2L0L4"/>
<reference evidence="3" key="1">
    <citation type="submission" date="2022-06" db="EMBL/GenBank/DDBJ databases">
        <title>Gracilimonas sp. CAU 1638 isolated from sea sediment.</title>
        <authorList>
            <person name="Kim W."/>
        </authorList>
    </citation>
    <scope>NUCLEOTIDE SEQUENCE</scope>
    <source>
        <strain evidence="3">CAU 1638</strain>
    </source>
</reference>
<feature type="region of interest" description="Disordered" evidence="1">
    <location>
        <begin position="30"/>
        <end position="73"/>
    </location>
</feature>
<evidence type="ECO:0000256" key="1">
    <source>
        <dbReference type="SAM" id="MobiDB-lite"/>
    </source>
</evidence>
<evidence type="ECO:0000313" key="4">
    <source>
        <dbReference type="Proteomes" id="UP001139125"/>
    </source>
</evidence>
<dbReference type="Proteomes" id="UP001139125">
    <property type="component" value="Unassembled WGS sequence"/>
</dbReference>
<evidence type="ECO:0008006" key="5">
    <source>
        <dbReference type="Google" id="ProtNLM"/>
    </source>
</evidence>
<feature type="signal peptide" evidence="2">
    <location>
        <begin position="1"/>
        <end position="20"/>
    </location>
</feature>
<feature type="compositionally biased region" description="Low complexity" evidence="1">
    <location>
        <begin position="30"/>
        <end position="44"/>
    </location>
</feature>
<feature type="chain" id="PRO_5040816916" description="Porin" evidence="2">
    <location>
        <begin position="21"/>
        <end position="657"/>
    </location>
</feature>
<name>A0A9X2L0L4_9BACT</name>
<keyword evidence="2" id="KW-0732">Signal</keyword>
<sequence>MKKLTAFHIVLLLLWVPALGQVADSAAVDSTQSQLSTSDSLSTSPRDTTLQKKEEKPEPGQVTPWRELAPTGSTRITNDSLMRWQVWPNWGDFQAYRRDVISFRQGTNGRVDAFHINGYQPLEQQLEMEGLSLNNPVTGLPNYNLVPHRKIGVASESWEGNYYSDIRLRDYYIIKPISYLNYDEATGSYRNLEFMVAQNFSERTNVEISYWDRRGGGYYPNSEIRGSQVVGRVYHHLNDRFLVRGMYLRNQLSNDEPFGYNVGDPATFPFDEFTSVPNSTSGKSEFTRWDLIGGIYHRKDTSSAEDGGLEISMTKNKKSLRFTGDTLGWDLRTISGRLFKEFEWNNLSVRGEVNAQNFATEDDFVLSENSWTEVKGEGTIGYEIIEGSELYGKARVTNRSEGSFGQDFTVGINSLISRKHRVNVSASRYSRIPTMQALYWQSKNYAGNPDLQNEEGISAAASLDVSLFPTLTFVVSGRVKSAENATFLSPDSTFSNSGSFTQLSGTAYARFENHRFEIESSASAQQFDYENPGSNLAALNHRDQIIWLRNSAFVKGYVFDRAAYLKIGVKTLLSPTFYSARTYNTELSYWQGNSSYQQLPPFFRLDGELSARVRGIMVVMRWENALDGLGQAGYFEAAGFPMPPRRLIVGIRAQFRN</sequence>
<keyword evidence="4" id="KW-1185">Reference proteome</keyword>
<protein>
    <recommendedName>
        <fullName evidence="5">Porin</fullName>
    </recommendedName>
</protein>
<organism evidence="3 4">
    <name type="scientific">Gracilimonas sediminicola</name>
    <dbReference type="NCBI Taxonomy" id="2952158"/>
    <lineage>
        <taxon>Bacteria</taxon>
        <taxon>Pseudomonadati</taxon>
        <taxon>Balneolota</taxon>
        <taxon>Balneolia</taxon>
        <taxon>Balneolales</taxon>
        <taxon>Balneolaceae</taxon>
        <taxon>Gracilimonas</taxon>
    </lineage>
</organism>
<feature type="compositionally biased region" description="Basic and acidic residues" evidence="1">
    <location>
        <begin position="49"/>
        <end position="58"/>
    </location>
</feature>
<evidence type="ECO:0000256" key="2">
    <source>
        <dbReference type="SAM" id="SignalP"/>
    </source>
</evidence>
<dbReference type="Pfam" id="PF14121">
    <property type="entry name" value="Porin_10"/>
    <property type="match status" value="1"/>
</dbReference>
<accession>A0A9X2L0L4</accession>
<proteinExistence type="predicted"/>
<dbReference type="SUPFAM" id="SSF56935">
    <property type="entry name" value="Porins"/>
    <property type="match status" value="1"/>
</dbReference>
<gene>
    <name evidence="3" type="ORF">NM125_00765</name>
</gene>
<comment type="caution">
    <text evidence="3">The sequence shown here is derived from an EMBL/GenBank/DDBJ whole genome shotgun (WGS) entry which is preliminary data.</text>
</comment>